<dbReference type="OrthoDB" id="412788at2759"/>
<dbReference type="GO" id="GO:0016491">
    <property type="term" value="F:oxidoreductase activity"/>
    <property type="evidence" value="ECO:0007669"/>
    <property type="project" value="InterPro"/>
</dbReference>
<proteinExistence type="inferred from homology"/>
<reference evidence="2" key="1">
    <citation type="journal article" date="2020" name="Stud. Mycol.">
        <title>101 Dothideomycetes genomes: a test case for predicting lifestyles and emergence of pathogens.</title>
        <authorList>
            <person name="Haridas S."/>
            <person name="Albert R."/>
            <person name="Binder M."/>
            <person name="Bloem J."/>
            <person name="Labutti K."/>
            <person name="Salamov A."/>
            <person name="Andreopoulos B."/>
            <person name="Baker S."/>
            <person name="Barry K."/>
            <person name="Bills G."/>
            <person name="Bluhm B."/>
            <person name="Cannon C."/>
            <person name="Castanera R."/>
            <person name="Culley D."/>
            <person name="Daum C."/>
            <person name="Ezra D."/>
            <person name="Gonzalez J."/>
            <person name="Henrissat B."/>
            <person name="Kuo A."/>
            <person name="Liang C."/>
            <person name="Lipzen A."/>
            <person name="Lutzoni F."/>
            <person name="Magnuson J."/>
            <person name="Mondo S."/>
            <person name="Nolan M."/>
            <person name="Ohm R."/>
            <person name="Pangilinan J."/>
            <person name="Park H.-J."/>
            <person name="Ramirez L."/>
            <person name="Alfaro M."/>
            <person name="Sun H."/>
            <person name="Tritt A."/>
            <person name="Yoshinaga Y."/>
            <person name="Zwiers L.-H."/>
            <person name="Turgeon B."/>
            <person name="Goodwin S."/>
            <person name="Spatafora J."/>
            <person name="Crous P."/>
            <person name="Grigoriev I."/>
        </authorList>
    </citation>
    <scope>NUCLEOTIDE SEQUENCE</scope>
    <source>
        <strain evidence="2">CBS 627.86</strain>
    </source>
</reference>
<dbReference type="EMBL" id="ML977327">
    <property type="protein sequence ID" value="KAF2113775.1"/>
    <property type="molecule type" value="Genomic_DNA"/>
</dbReference>
<evidence type="ECO:0008006" key="4">
    <source>
        <dbReference type="Google" id="ProtNLM"/>
    </source>
</evidence>
<evidence type="ECO:0000313" key="2">
    <source>
        <dbReference type="EMBL" id="KAF2113775.1"/>
    </source>
</evidence>
<name>A0A6A5Z2X1_9PLEO</name>
<dbReference type="Proteomes" id="UP000799770">
    <property type="component" value="Unassembled WGS sequence"/>
</dbReference>
<protein>
    <recommendedName>
        <fullName evidence="4">GA4 desaturase family protein</fullName>
    </recommendedName>
</protein>
<evidence type="ECO:0000313" key="3">
    <source>
        <dbReference type="Proteomes" id="UP000799770"/>
    </source>
</evidence>
<dbReference type="PANTHER" id="PTHR34598">
    <property type="entry name" value="BLL6449 PROTEIN"/>
    <property type="match status" value="1"/>
</dbReference>
<dbReference type="NCBIfam" id="NF041278">
    <property type="entry name" value="CmcJ_NvfI_EfuI"/>
    <property type="match status" value="1"/>
</dbReference>
<keyword evidence="3" id="KW-1185">Reference proteome</keyword>
<gene>
    <name evidence="2" type="ORF">BDV96DRAFT_578309</name>
</gene>
<evidence type="ECO:0000256" key="1">
    <source>
        <dbReference type="ARBA" id="ARBA00023604"/>
    </source>
</evidence>
<dbReference type="PANTHER" id="PTHR34598:SF1">
    <property type="entry name" value="PUTATIVE (AFU_ORTHOLOGUE AFUA_3G13140)-RELATED"/>
    <property type="match status" value="1"/>
</dbReference>
<organism evidence="2 3">
    <name type="scientific">Lophiotrema nucula</name>
    <dbReference type="NCBI Taxonomy" id="690887"/>
    <lineage>
        <taxon>Eukaryota</taxon>
        <taxon>Fungi</taxon>
        <taxon>Dikarya</taxon>
        <taxon>Ascomycota</taxon>
        <taxon>Pezizomycotina</taxon>
        <taxon>Dothideomycetes</taxon>
        <taxon>Pleosporomycetidae</taxon>
        <taxon>Pleosporales</taxon>
        <taxon>Lophiotremataceae</taxon>
        <taxon>Lophiotrema</taxon>
    </lineage>
</organism>
<dbReference type="InterPro" id="IPR044053">
    <property type="entry name" value="AsaB-like"/>
</dbReference>
<sequence length="270" mass="30307">MSTATDIPRGPTTADLVFIIPSEDGSALRVDDSFMSESAMKEVHSVLITDIRGNEDSFSLEVHAFEALRNVESSTPDEVFADDDAIKNVYYPEVSKLLQQHLGVQEVAIQGHGVRRQGKDGQRQPINFVHADHSADVARRMAQEHASQTKKNHLHDERYRIFSVWRPLNGIVESMPMAFVAGDSLDKNDLFPVQYSDPHNEFTGLRFNPGQRWYYWSGMHNTERLLLQCTDSRVGLYVAGQTPHSAFAHVGSSRDAKPRVSIEVRALVFG</sequence>
<dbReference type="AlphaFoldDB" id="A0A6A5Z2X1"/>
<comment type="similarity">
    <text evidence="1">Belongs to the asaB hydroxylase/desaturase family.</text>
</comment>
<accession>A0A6A5Z2X1</accession>